<dbReference type="InterPro" id="IPR025641">
    <property type="entry name" value="DUF4340"/>
</dbReference>
<feature type="signal peptide" evidence="2">
    <location>
        <begin position="1"/>
        <end position="22"/>
    </location>
</feature>
<evidence type="ECO:0000313" key="5">
    <source>
        <dbReference type="Proteomes" id="UP000550401"/>
    </source>
</evidence>
<keyword evidence="2" id="KW-0732">Signal</keyword>
<accession>A0A839F0U5</accession>
<name>A0A839F0U5_9GAMM</name>
<keyword evidence="5" id="KW-1185">Reference proteome</keyword>
<organism evidence="4 5">
    <name type="scientific">Dokdonella fugitiva</name>
    <dbReference type="NCBI Taxonomy" id="328517"/>
    <lineage>
        <taxon>Bacteria</taxon>
        <taxon>Pseudomonadati</taxon>
        <taxon>Pseudomonadota</taxon>
        <taxon>Gammaproteobacteria</taxon>
        <taxon>Lysobacterales</taxon>
        <taxon>Rhodanobacteraceae</taxon>
        <taxon>Dokdonella</taxon>
    </lineage>
</organism>
<dbReference type="RefSeq" id="WP_182529067.1">
    <property type="nucleotide sequence ID" value="NZ_JACGXL010000001.1"/>
</dbReference>
<feature type="domain" description="DUF4340" evidence="3">
    <location>
        <begin position="74"/>
        <end position="254"/>
    </location>
</feature>
<feature type="region of interest" description="Disordered" evidence="1">
    <location>
        <begin position="394"/>
        <end position="413"/>
    </location>
</feature>
<protein>
    <recommendedName>
        <fullName evidence="3">DUF4340 domain-containing protein</fullName>
    </recommendedName>
</protein>
<proteinExistence type="predicted"/>
<feature type="chain" id="PRO_5032281877" description="DUF4340 domain-containing protein" evidence="2">
    <location>
        <begin position="23"/>
        <end position="413"/>
    </location>
</feature>
<evidence type="ECO:0000256" key="1">
    <source>
        <dbReference type="SAM" id="MobiDB-lite"/>
    </source>
</evidence>
<comment type="caution">
    <text evidence="4">The sequence shown here is derived from an EMBL/GenBank/DDBJ whole genome shotgun (WGS) entry which is preliminary data.</text>
</comment>
<evidence type="ECO:0000256" key="2">
    <source>
        <dbReference type="SAM" id="SignalP"/>
    </source>
</evidence>
<dbReference type="EMBL" id="JACGXL010000001">
    <property type="protein sequence ID" value="MBA8885944.1"/>
    <property type="molecule type" value="Genomic_DNA"/>
</dbReference>
<dbReference type="Proteomes" id="UP000550401">
    <property type="component" value="Unassembled WGS sequence"/>
</dbReference>
<dbReference type="AlphaFoldDB" id="A0A839F0U5"/>
<sequence length="413" mass="42961">MNQKTLIGLGVAALVAIGAAVALNHSNRPQSGQAEASAYLVPELRDHVNDVAKVVVTGADSKVVATLERGANGWTLAEKGGYPADTGKLRAFLLKLADARRVEQKTSNKDKYALLGVEDVAAKDAKGLQVELDGLAKPLVLVVGNADPRGGTYVRVAGQPESWLVSTSLAVDKNGADWLRKDLADIAATRIAAVAITHADGSKVAIAKNAEGDANYVLADVPKGREAGSEFAINGLAAALAGLRFDDVVAAKDAMPPEQALKARYATFDGIVVDVTAWEKDGKSYAQFAASLDAAQADKGIAAEQAKAKADYDAESAAADATKKEGKADAAVTPVKPASIDDAAKDRETRLAALNKDVADLGTRFSGWTYVLPAYKYANINKSMSDLLKPLDDKKAAPAAKPPAKPAKVGAAH</sequence>
<dbReference type="Pfam" id="PF14238">
    <property type="entry name" value="DUF4340"/>
    <property type="match status" value="1"/>
</dbReference>
<evidence type="ECO:0000313" key="4">
    <source>
        <dbReference type="EMBL" id="MBA8885944.1"/>
    </source>
</evidence>
<gene>
    <name evidence="4" type="ORF">FHW12_000135</name>
</gene>
<evidence type="ECO:0000259" key="3">
    <source>
        <dbReference type="Pfam" id="PF14238"/>
    </source>
</evidence>
<reference evidence="4 5" key="1">
    <citation type="submission" date="2020-07" db="EMBL/GenBank/DDBJ databases">
        <title>Genomic Encyclopedia of Type Strains, Phase IV (KMG-V): Genome sequencing to study the core and pangenomes of soil and plant-associated prokaryotes.</title>
        <authorList>
            <person name="Whitman W."/>
        </authorList>
    </citation>
    <scope>NUCLEOTIDE SEQUENCE [LARGE SCALE GENOMIC DNA]</scope>
    <source>
        <strain evidence="4 5">RH2WT43</strain>
    </source>
</reference>